<evidence type="ECO:0000313" key="3">
    <source>
        <dbReference type="Proteomes" id="UP000184440"/>
    </source>
</evidence>
<dbReference type="AlphaFoldDB" id="A0A1M7RKT5"/>
<dbReference type="EMBL" id="FRCS01000019">
    <property type="protein sequence ID" value="SHN46955.1"/>
    <property type="molecule type" value="Genomic_DNA"/>
</dbReference>
<protein>
    <submittedName>
        <fullName evidence="2">Uncharacterized protein</fullName>
    </submittedName>
</protein>
<keyword evidence="3" id="KW-1185">Reference proteome</keyword>
<proteinExistence type="predicted"/>
<reference evidence="2 3" key="1">
    <citation type="submission" date="2016-11" db="EMBL/GenBank/DDBJ databases">
        <authorList>
            <person name="Jaros S."/>
            <person name="Januszkiewicz K."/>
            <person name="Wedrychowicz H."/>
        </authorList>
    </citation>
    <scope>NUCLEOTIDE SEQUENCE [LARGE SCALE GENOMIC DNA]</scope>
    <source>
        <strain evidence="2 3">DSM 46144</strain>
    </source>
</reference>
<dbReference type="Proteomes" id="UP000184440">
    <property type="component" value="Unassembled WGS sequence"/>
</dbReference>
<sequence>MASVDDPALVSYVADHSSAVALAVYDASDPAAARTALQSAAEEISRIPHPDEPDWSLPNWCAVLDEDGVSVLRIDMKDEIRYSALIVRIVQDHLARAGVDGRLEPRRRPAEPFENDPNAQLFVGTEPLIELDHRGLPPGFPDGFPVPPDATLVRAERTPGGDAEHATWRRSEPFTGYLAQLRAYGCTFGEVPRLATVNSGPGEIARYTLWRDGAGGRVRLYHSGLQAWYVSVVWQPEARPPTTPVEPDETPDRRPVPSGREAARELAEFLVPEPLVPGYEAVIALATAAHTLSGLLHAGPGRRGARGDLTTLADRFAPVLGRLTPEQLTLLRHVCLTMISNLLASGRRGRPSGLTLVPDDDGYLYAADVREHAENTIDAALLLCFETGLVVVRGAPMVAEAVSGIRDAPVPPPVEQYAWLFDGLDAPQLTAARDACWDLFE</sequence>
<feature type="region of interest" description="Disordered" evidence="1">
    <location>
        <begin position="238"/>
        <end position="260"/>
    </location>
</feature>
<gene>
    <name evidence="2" type="ORF">SAMN05443668_11951</name>
</gene>
<dbReference type="RefSeq" id="WP_073264393.1">
    <property type="nucleotide sequence ID" value="NZ_FRCS01000019.1"/>
</dbReference>
<name>A0A1M7RKT5_9ACTN</name>
<evidence type="ECO:0000256" key="1">
    <source>
        <dbReference type="SAM" id="MobiDB-lite"/>
    </source>
</evidence>
<evidence type="ECO:0000313" key="2">
    <source>
        <dbReference type="EMBL" id="SHN46955.1"/>
    </source>
</evidence>
<accession>A0A1M7RKT5</accession>
<feature type="compositionally biased region" description="Basic and acidic residues" evidence="1">
    <location>
        <begin position="250"/>
        <end position="260"/>
    </location>
</feature>
<organism evidence="2 3">
    <name type="scientific">Cryptosporangium aurantiacum</name>
    <dbReference type="NCBI Taxonomy" id="134849"/>
    <lineage>
        <taxon>Bacteria</taxon>
        <taxon>Bacillati</taxon>
        <taxon>Actinomycetota</taxon>
        <taxon>Actinomycetes</taxon>
        <taxon>Cryptosporangiales</taxon>
        <taxon>Cryptosporangiaceae</taxon>
        <taxon>Cryptosporangium</taxon>
    </lineage>
</organism>
<dbReference type="OrthoDB" id="5175112at2"/>